<comment type="caution">
    <text evidence="2">The sequence shown here is derived from an EMBL/GenBank/DDBJ whole genome shotgun (WGS) entry which is preliminary data.</text>
</comment>
<protein>
    <submittedName>
        <fullName evidence="2">Uncharacterized protein</fullName>
    </submittedName>
</protein>
<gene>
    <name evidence="2" type="ORF">DEM34_07545</name>
</gene>
<accession>A0A2U2N3Q7</accession>
<feature type="transmembrane region" description="Helical" evidence="1">
    <location>
        <begin position="6"/>
        <end position="26"/>
    </location>
</feature>
<dbReference type="EMBL" id="QFFI01000009">
    <property type="protein sequence ID" value="PWG63723.1"/>
    <property type="molecule type" value="Genomic_DNA"/>
</dbReference>
<evidence type="ECO:0000256" key="1">
    <source>
        <dbReference type="SAM" id="Phobius"/>
    </source>
</evidence>
<proteinExistence type="predicted"/>
<keyword evidence="1" id="KW-1133">Transmembrane helix</keyword>
<feature type="transmembrane region" description="Helical" evidence="1">
    <location>
        <begin position="108"/>
        <end position="129"/>
    </location>
</feature>
<feature type="transmembrane region" description="Helical" evidence="1">
    <location>
        <begin position="74"/>
        <end position="96"/>
    </location>
</feature>
<name>A0A2U2N3Q7_9GAMM</name>
<sequence length="177" mass="17506">MSKEAAWLVVAGIAVVMAGFLLWKLGRLAAAAARALRGRSLSREHRRLAVSLLLAGPVTALGGGFALASGVPGGWQAIALGLCWLLGGLCLPATQARSGLATGANRGGVAWLCVLATMAMLAGIVLAWLGPQTPLFGTASLADLVGYGGLALYLGALWSLMAGPGGIAIGDGGGGGC</sequence>
<feature type="transmembrane region" description="Helical" evidence="1">
    <location>
        <begin position="47"/>
        <end position="68"/>
    </location>
</feature>
<organism evidence="2 3">
    <name type="scientific">Sediminicurvatus halobius</name>
    <dbReference type="NCBI Taxonomy" id="2182432"/>
    <lineage>
        <taxon>Bacteria</taxon>
        <taxon>Pseudomonadati</taxon>
        <taxon>Pseudomonadota</taxon>
        <taxon>Gammaproteobacteria</taxon>
        <taxon>Chromatiales</taxon>
        <taxon>Ectothiorhodospiraceae</taxon>
        <taxon>Sediminicurvatus</taxon>
    </lineage>
</organism>
<dbReference type="AlphaFoldDB" id="A0A2U2N3Q7"/>
<keyword evidence="3" id="KW-1185">Reference proteome</keyword>
<keyword evidence="1" id="KW-0812">Transmembrane</keyword>
<dbReference type="Proteomes" id="UP000245474">
    <property type="component" value="Unassembled WGS sequence"/>
</dbReference>
<keyword evidence="1" id="KW-0472">Membrane</keyword>
<reference evidence="2 3" key="1">
    <citation type="submission" date="2018-05" db="EMBL/GenBank/DDBJ databases">
        <title>Spiribacter halobius sp. nov., a moderately halophilic bacterium isolated from marine solar saltern.</title>
        <authorList>
            <person name="Zheng W.-S."/>
            <person name="Lu D.-C."/>
            <person name="Du Z.-J."/>
        </authorList>
    </citation>
    <scope>NUCLEOTIDE SEQUENCE [LARGE SCALE GENOMIC DNA]</scope>
    <source>
        <strain evidence="2 3">E85</strain>
    </source>
</reference>
<evidence type="ECO:0000313" key="2">
    <source>
        <dbReference type="EMBL" id="PWG63723.1"/>
    </source>
</evidence>
<evidence type="ECO:0000313" key="3">
    <source>
        <dbReference type="Proteomes" id="UP000245474"/>
    </source>
</evidence>
<dbReference type="RefSeq" id="WP_109677848.1">
    <property type="nucleotide sequence ID" value="NZ_CP086615.1"/>
</dbReference>